<evidence type="ECO:0000256" key="3">
    <source>
        <dbReference type="ARBA" id="ARBA00023015"/>
    </source>
</evidence>
<evidence type="ECO:0000256" key="4">
    <source>
        <dbReference type="ARBA" id="ARBA00023163"/>
    </source>
</evidence>
<dbReference type="Proteomes" id="UP000242875">
    <property type="component" value="Unassembled WGS sequence"/>
</dbReference>
<feature type="region of interest" description="Disordered" evidence="6">
    <location>
        <begin position="1"/>
        <end position="107"/>
    </location>
</feature>
<sequence>MPPTTYATQLPPGPPVGHHPHMLQEAHPTSDADDRNPYASQYNQPYVKQPQGKREAAFRVNYYQPMDPEYSTDDRYMPPPTAPMYSEPPYGDPSSHPPPTPSHSNVPTVLPPLQQVVGPDHGEMYQDSYGSIPTGPPIRGYDTYKKEPQYYDRAKPGHWPYSREEMRHGPWYPPNMPPRMDAPVMEAWDEGQDSVARTKQDCADLKFNVERVESKRERKHRDIADRMQRLDQEFMENRERLFIEKMHAIREEMRAVQEGTHPEFWERLMDIQQSQEDMIFSAQLFRDYQIERIETEYEQERAAAEDDYKAEKRGLRDKMIGDIEERRRRLKEEKDSHDLNIDVIADSNGRLNRNLRKRGMESTETKTNKRKQVQGPAFVMTLKEEDIIMDLAAIRKGYTSSKKARAAKR</sequence>
<comment type="caution">
    <text evidence="7">The sequence shown here is derived from an EMBL/GenBank/DDBJ whole genome shotgun (WGS) entry which is preliminary data.</text>
</comment>
<evidence type="ECO:0000256" key="6">
    <source>
        <dbReference type="SAM" id="MobiDB-lite"/>
    </source>
</evidence>
<dbReference type="GO" id="GO:0010468">
    <property type="term" value="P:regulation of gene expression"/>
    <property type="evidence" value="ECO:0007669"/>
    <property type="project" value="UniProtKB-ARBA"/>
</dbReference>
<evidence type="ECO:0000256" key="2">
    <source>
        <dbReference type="ARBA" id="ARBA00022491"/>
    </source>
</evidence>
<keyword evidence="5" id="KW-0539">Nucleus</keyword>
<evidence type="ECO:0000313" key="7">
    <source>
        <dbReference type="EMBL" id="OZJ02893.1"/>
    </source>
</evidence>
<dbReference type="InterPro" id="IPR013907">
    <property type="entry name" value="Sds3"/>
</dbReference>
<dbReference type="GO" id="GO:0005654">
    <property type="term" value="C:nucleoplasm"/>
    <property type="evidence" value="ECO:0007669"/>
    <property type="project" value="UniProtKB-ARBA"/>
</dbReference>
<protein>
    <submittedName>
        <fullName evidence="7">Uncharacterized protein</fullName>
    </submittedName>
</protein>
<evidence type="ECO:0000256" key="1">
    <source>
        <dbReference type="ARBA" id="ARBA00004123"/>
    </source>
</evidence>
<dbReference type="PANTHER" id="PTHR21964">
    <property type="entry name" value="BREAST CANCER METASTASIS-SUPPRESSOR 1"/>
    <property type="match status" value="1"/>
</dbReference>
<keyword evidence="2" id="KW-0678">Repressor</keyword>
<organism evidence="7 8">
    <name type="scientific">Bifiguratus adelaidae</name>
    <dbReference type="NCBI Taxonomy" id="1938954"/>
    <lineage>
        <taxon>Eukaryota</taxon>
        <taxon>Fungi</taxon>
        <taxon>Fungi incertae sedis</taxon>
        <taxon>Mucoromycota</taxon>
        <taxon>Mucoromycotina</taxon>
        <taxon>Endogonomycetes</taxon>
        <taxon>Endogonales</taxon>
        <taxon>Endogonales incertae sedis</taxon>
        <taxon>Bifiguratus</taxon>
    </lineage>
</organism>
<feature type="compositionally biased region" description="Basic and acidic residues" evidence="6">
    <location>
        <begin position="22"/>
        <end position="36"/>
    </location>
</feature>
<keyword evidence="3" id="KW-0805">Transcription regulation</keyword>
<dbReference type="Pfam" id="PF08598">
    <property type="entry name" value="Sds3"/>
    <property type="match status" value="1"/>
</dbReference>
<keyword evidence="4" id="KW-0804">Transcription</keyword>
<name>A0A261XX02_9FUNG</name>
<keyword evidence="8" id="KW-1185">Reference proteome</keyword>
<comment type="subcellular location">
    <subcellularLocation>
        <location evidence="1">Nucleus</location>
    </subcellularLocation>
</comment>
<evidence type="ECO:0000313" key="8">
    <source>
        <dbReference type="Proteomes" id="UP000242875"/>
    </source>
</evidence>
<proteinExistence type="predicted"/>
<accession>A0A261XX02</accession>
<reference evidence="7 8" key="1">
    <citation type="journal article" date="2017" name="Mycologia">
        <title>Bifiguratus adelaidae, gen. et sp. nov., a new member of Mucoromycotina in endophytic and soil-dwelling habitats.</title>
        <authorList>
            <person name="Torres-Cruz T.J."/>
            <person name="Billingsley Tobias T.L."/>
            <person name="Almatruk M."/>
            <person name="Hesse C."/>
            <person name="Kuske C.R."/>
            <person name="Desiro A."/>
            <person name="Benucci G.M."/>
            <person name="Bonito G."/>
            <person name="Stajich J.E."/>
            <person name="Dunlap C."/>
            <person name="Arnold A.E."/>
            <person name="Porras-Alfaro A."/>
        </authorList>
    </citation>
    <scope>NUCLEOTIDE SEQUENCE [LARGE SCALE GENOMIC DNA]</scope>
    <source>
        <strain evidence="7 8">AZ0501</strain>
    </source>
</reference>
<gene>
    <name evidence="7" type="ORF">BZG36_03808</name>
</gene>
<dbReference type="SMART" id="SM01401">
    <property type="entry name" value="Sds3"/>
    <property type="match status" value="1"/>
</dbReference>
<dbReference type="AlphaFoldDB" id="A0A261XX02"/>
<dbReference type="EMBL" id="MVBO01000119">
    <property type="protein sequence ID" value="OZJ02893.1"/>
    <property type="molecule type" value="Genomic_DNA"/>
</dbReference>
<dbReference type="OrthoDB" id="70376at2759"/>
<evidence type="ECO:0000256" key="5">
    <source>
        <dbReference type="ARBA" id="ARBA00023242"/>
    </source>
</evidence>